<feature type="transmembrane region" description="Helical" evidence="8">
    <location>
        <begin position="119"/>
        <end position="140"/>
    </location>
</feature>
<feature type="transmembrane region" description="Helical" evidence="8">
    <location>
        <begin position="180"/>
        <end position="202"/>
    </location>
</feature>
<dbReference type="PANTHER" id="PTHR42718:SF9">
    <property type="entry name" value="MAJOR FACILITATOR SUPERFAMILY MULTIDRUG TRANSPORTER MFSC"/>
    <property type="match status" value="1"/>
</dbReference>
<feature type="transmembrane region" description="Helical" evidence="8">
    <location>
        <begin position="214"/>
        <end position="233"/>
    </location>
</feature>
<comment type="similarity">
    <text evidence="2">Belongs to the major facilitator superfamily. EmrB family.</text>
</comment>
<evidence type="ECO:0000313" key="10">
    <source>
        <dbReference type="EMBL" id="QJQ31535.1"/>
    </source>
</evidence>
<feature type="transmembrane region" description="Helical" evidence="8">
    <location>
        <begin position="152"/>
        <end position="174"/>
    </location>
</feature>
<feature type="transmembrane region" description="Helical" evidence="8">
    <location>
        <begin position="348"/>
        <end position="365"/>
    </location>
</feature>
<gene>
    <name evidence="10" type="ORF">GV829_02975</name>
</gene>
<dbReference type="PANTHER" id="PTHR42718">
    <property type="entry name" value="MAJOR FACILITATOR SUPERFAMILY MULTIDRUG TRANSPORTER MFSC"/>
    <property type="match status" value="1"/>
</dbReference>
<dbReference type="KEGG" id="slan:GV829_02975"/>
<name>A0A6M4AR64_9SPHN</name>
<evidence type="ECO:0000259" key="9">
    <source>
        <dbReference type="PROSITE" id="PS50850"/>
    </source>
</evidence>
<dbReference type="InterPro" id="IPR020846">
    <property type="entry name" value="MFS_dom"/>
</dbReference>
<dbReference type="NCBIfam" id="TIGR00711">
    <property type="entry name" value="efflux_EmrB"/>
    <property type="match status" value="1"/>
</dbReference>
<dbReference type="InterPro" id="IPR004638">
    <property type="entry name" value="EmrB-like"/>
</dbReference>
<feature type="transmembrane region" description="Helical" evidence="8">
    <location>
        <begin position="385"/>
        <end position="403"/>
    </location>
</feature>
<dbReference type="GO" id="GO:0022857">
    <property type="term" value="F:transmembrane transporter activity"/>
    <property type="evidence" value="ECO:0007669"/>
    <property type="project" value="InterPro"/>
</dbReference>
<feature type="transmembrane region" description="Helical" evidence="8">
    <location>
        <begin position="320"/>
        <end position="341"/>
    </location>
</feature>
<dbReference type="Proteomes" id="UP000503018">
    <property type="component" value="Chromosome"/>
</dbReference>
<evidence type="ECO:0000256" key="6">
    <source>
        <dbReference type="ARBA" id="ARBA00022989"/>
    </source>
</evidence>
<evidence type="ECO:0000256" key="8">
    <source>
        <dbReference type="SAM" id="Phobius"/>
    </source>
</evidence>
<protein>
    <submittedName>
        <fullName evidence="10">DHA2 family efflux MFS transporter permease subunit</fullName>
    </submittedName>
</protein>
<feature type="domain" description="Major facilitator superfamily (MFS) profile" evidence="9">
    <location>
        <begin position="28"/>
        <end position="511"/>
    </location>
</feature>
<evidence type="ECO:0000256" key="1">
    <source>
        <dbReference type="ARBA" id="ARBA00004651"/>
    </source>
</evidence>
<comment type="subcellular location">
    <subcellularLocation>
        <location evidence="1">Cell membrane</location>
        <topology evidence="1">Multi-pass membrane protein</topology>
    </subcellularLocation>
</comment>
<keyword evidence="5 8" id="KW-0812">Transmembrane</keyword>
<evidence type="ECO:0000256" key="4">
    <source>
        <dbReference type="ARBA" id="ARBA00022475"/>
    </source>
</evidence>
<keyword evidence="3" id="KW-0813">Transport</keyword>
<feature type="transmembrane region" description="Helical" evidence="8">
    <location>
        <begin position="245"/>
        <end position="264"/>
    </location>
</feature>
<dbReference type="AlphaFoldDB" id="A0A6M4AR64"/>
<dbReference type="RefSeq" id="WP_169943755.1">
    <property type="nucleotide sequence ID" value="NZ_CP053015.1"/>
</dbReference>
<keyword evidence="4" id="KW-1003">Cell membrane</keyword>
<feature type="transmembrane region" description="Helical" evidence="8">
    <location>
        <begin position="94"/>
        <end position="113"/>
    </location>
</feature>
<dbReference type="GO" id="GO:0005886">
    <property type="term" value="C:plasma membrane"/>
    <property type="evidence" value="ECO:0007669"/>
    <property type="project" value="UniProtKB-SubCell"/>
</dbReference>
<dbReference type="InterPro" id="IPR036259">
    <property type="entry name" value="MFS_trans_sf"/>
</dbReference>
<dbReference type="EMBL" id="CP053015">
    <property type="protein sequence ID" value="QJQ31535.1"/>
    <property type="molecule type" value="Genomic_DNA"/>
</dbReference>
<dbReference type="Pfam" id="PF07690">
    <property type="entry name" value="MFS_1"/>
    <property type="match status" value="1"/>
</dbReference>
<dbReference type="Gene3D" id="1.20.1720.10">
    <property type="entry name" value="Multidrug resistance protein D"/>
    <property type="match status" value="1"/>
</dbReference>
<dbReference type="Gene3D" id="1.20.1250.20">
    <property type="entry name" value="MFS general substrate transporter like domains"/>
    <property type="match status" value="1"/>
</dbReference>
<keyword evidence="7 8" id="KW-0472">Membrane</keyword>
<dbReference type="PROSITE" id="PS50850">
    <property type="entry name" value="MFS"/>
    <property type="match status" value="1"/>
</dbReference>
<evidence type="ECO:0000256" key="7">
    <source>
        <dbReference type="ARBA" id="ARBA00023136"/>
    </source>
</evidence>
<feature type="transmembrane region" description="Helical" evidence="8">
    <location>
        <begin position="66"/>
        <end position="87"/>
    </location>
</feature>
<feature type="transmembrane region" description="Helical" evidence="8">
    <location>
        <begin position="415"/>
        <end position="436"/>
    </location>
</feature>
<dbReference type="CDD" id="cd17503">
    <property type="entry name" value="MFS_LmrB_MDR_like"/>
    <property type="match status" value="1"/>
</dbReference>
<sequence>MAATPASRVTAHAEPPIPVLTGWRLALAAFALALTNFVVVLDITIANVSVPHIAGGLAVSPTQGTWVITSYAVAEAITVPLSGWLAARFGTVRWLIISIAGFGLFSLLCGIAGTIELLILFRILQGLSGGPLMPLTQAMLTRIFPPDKIPMAMGLWAVTTILAPIVGPILGGTISDTLSWPWIFFINVPVVIGCLVVFFRYLSPFESVIEQRRIDRVGLVLLILWVGAFQLMLDTGREHDWFGSPMIVSLAIVAAIAFIAFIIWEWFDEDPVVDLQLLRDRTLAVSIIAISIGYGSFFGSVVLVPLWLQAVLGYTASQAGWATAALGVLAVMVAPVAAALLNRVDARLTICLGMVWMGLMTLVRLDWNTGSTMWDLVWPMLLQGLGMPFFFVGLTTLGIINVTPERTAAAAGIMSFMRTVSGAIATAVATTLWANFASTSRTGLAPLVGDGEATLAGMQAGGMTSEQARTALSNLAEAQASTIAMLDIFMVTTAMFMLAAAIVWLIPRPTGALSPGGGMGH</sequence>
<dbReference type="InterPro" id="IPR011701">
    <property type="entry name" value="MFS"/>
</dbReference>
<dbReference type="PRINTS" id="PR01036">
    <property type="entry name" value="TCRTETB"/>
</dbReference>
<organism evidence="10 11">
    <name type="scientific">Sphingomonas lacunae</name>
    <dbReference type="NCBI Taxonomy" id="2698828"/>
    <lineage>
        <taxon>Bacteria</taxon>
        <taxon>Pseudomonadati</taxon>
        <taxon>Pseudomonadota</taxon>
        <taxon>Alphaproteobacteria</taxon>
        <taxon>Sphingomonadales</taxon>
        <taxon>Sphingomonadaceae</taxon>
        <taxon>Sphingomonas</taxon>
    </lineage>
</organism>
<dbReference type="SUPFAM" id="SSF103473">
    <property type="entry name" value="MFS general substrate transporter"/>
    <property type="match status" value="1"/>
</dbReference>
<feature type="transmembrane region" description="Helical" evidence="8">
    <location>
        <begin position="285"/>
        <end position="308"/>
    </location>
</feature>
<evidence type="ECO:0000256" key="2">
    <source>
        <dbReference type="ARBA" id="ARBA00008537"/>
    </source>
</evidence>
<keyword evidence="6 8" id="KW-1133">Transmembrane helix</keyword>
<feature type="transmembrane region" description="Helical" evidence="8">
    <location>
        <begin position="483"/>
        <end position="506"/>
    </location>
</feature>
<feature type="transmembrane region" description="Helical" evidence="8">
    <location>
        <begin position="25"/>
        <end position="46"/>
    </location>
</feature>
<proteinExistence type="inferred from homology"/>
<reference evidence="10 11" key="1">
    <citation type="submission" date="2020-01" db="EMBL/GenBank/DDBJ databases">
        <title>Sphingomonas sp. strain CSW-10.</title>
        <authorList>
            <person name="Chen W.-M."/>
        </authorList>
    </citation>
    <scope>NUCLEOTIDE SEQUENCE [LARGE SCALE GENOMIC DNA]</scope>
    <source>
        <strain evidence="10 11">CSW-10</strain>
    </source>
</reference>
<evidence type="ECO:0000256" key="5">
    <source>
        <dbReference type="ARBA" id="ARBA00022692"/>
    </source>
</evidence>
<keyword evidence="11" id="KW-1185">Reference proteome</keyword>
<evidence type="ECO:0000313" key="11">
    <source>
        <dbReference type="Proteomes" id="UP000503018"/>
    </source>
</evidence>
<evidence type="ECO:0000256" key="3">
    <source>
        <dbReference type="ARBA" id="ARBA00022448"/>
    </source>
</evidence>
<accession>A0A6M4AR64</accession>